<accession>A0A6A5C6F9</accession>
<protein>
    <submittedName>
        <fullName evidence="2">Uncharacterized protein</fullName>
    </submittedName>
</protein>
<keyword evidence="1" id="KW-0472">Membrane</keyword>
<feature type="transmembrane region" description="Helical" evidence="1">
    <location>
        <begin position="192"/>
        <end position="213"/>
    </location>
</feature>
<feature type="transmembrane region" description="Helical" evidence="1">
    <location>
        <begin position="356"/>
        <end position="376"/>
    </location>
</feature>
<name>A0A6A5C6F9_NAEFO</name>
<organism evidence="2 3">
    <name type="scientific">Naegleria fowleri</name>
    <name type="common">Brain eating amoeba</name>
    <dbReference type="NCBI Taxonomy" id="5763"/>
    <lineage>
        <taxon>Eukaryota</taxon>
        <taxon>Discoba</taxon>
        <taxon>Heterolobosea</taxon>
        <taxon>Tetramitia</taxon>
        <taxon>Eutetramitia</taxon>
        <taxon>Vahlkampfiidae</taxon>
        <taxon>Naegleria</taxon>
    </lineage>
</organism>
<keyword evidence="3" id="KW-1185">Reference proteome</keyword>
<dbReference type="Proteomes" id="UP000444721">
    <property type="component" value="Unassembled WGS sequence"/>
</dbReference>
<evidence type="ECO:0000256" key="1">
    <source>
        <dbReference type="SAM" id="Phobius"/>
    </source>
</evidence>
<dbReference type="VEuPathDB" id="AmoebaDB:FDP41_011601"/>
<gene>
    <name evidence="2" type="ORF">FDP41_011601</name>
</gene>
<dbReference type="VEuPathDB" id="AmoebaDB:NF0120020"/>
<dbReference type="RefSeq" id="XP_044567384.1">
    <property type="nucleotide sequence ID" value="XM_044702028.1"/>
</dbReference>
<dbReference type="GeneID" id="68118816"/>
<dbReference type="OrthoDB" id="10311397at2759"/>
<dbReference type="EMBL" id="VFQX01000009">
    <property type="protein sequence ID" value="KAF0982671.1"/>
    <property type="molecule type" value="Genomic_DNA"/>
</dbReference>
<evidence type="ECO:0000313" key="2">
    <source>
        <dbReference type="EMBL" id="KAF0982671.1"/>
    </source>
</evidence>
<evidence type="ECO:0000313" key="3">
    <source>
        <dbReference type="Proteomes" id="UP000444721"/>
    </source>
</evidence>
<sequence length="516" mass="59413">MSRLLSIIKSFLVSIPCLSGWADVNTQSLTATSYLSSKSYSKIPRIIWTLLFFSLLVMNIFLVGLFLDLEASGVLYYKAYECKRNTDRSGDDIILIHQGSDFYYNLNVTLSNDKAVLFQSVIWREFCKSSSEESAKSCLHDHVGDGNMDDDFPCFAIESNVDRVFAEKKQIVDGKSEIQITTELWSIFTSELAWIIPLGIAFIMFCIVCYVVYGFKYLDGRSRFSIDRFFKQVFPDPFRLNGEISTYRLEESPNLQIVLQDATERHKEVFLHLDKRSTAEHRGTEDAEQQHEPSTQLQEMALDLPNAYEHSDKEHPVFILLRCTAIQEHETLLYYERTSTDHMKNAKKTTLRNLKIWWFLTISLCIILLIVSLIFLFAVQRVLLAVFFWEIGIIASLYLIHATLTTTIPIYNGLHYMITSSRVVIIEPWPLGLGYRIYWIPHDKISSVWYGSVETEIPTNRVTLEDQKEGKLLADIITAKEESVQGALLDYSTDVKSVIDLIEEQKQTHKAQFSIE</sequence>
<dbReference type="AlphaFoldDB" id="A0A6A5C6F9"/>
<dbReference type="VEuPathDB" id="AmoebaDB:NfTy_017810"/>
<proteinExistence type="predicted"/>
<reference evidence="2 3" key="1">
    <citation type="journal article" date="2019" name="Sci. Rep.">
        <title>Nanopore sequencing improves the draft genome of the human pathogenic amoeba Naegleria fowleri.</title>
        <authorList>
            <person name="Liechti N."/>
            <person name="Schurch N."/>
            <person name="Bruggmann R."/>
            <person name="Wittwer M."/>
        </authorList>
    </citation>
    <scope>NUCLEOTIDE SEQUENCE [LARGE SCALE GENOMIC DNA]</scope>
    <source>
        <strain evidence="2 3">ATCC 30894</strain>
    </source>
</reference>
<comment type="caution">
    <text evidence="2">The sequence shown here is derived from an EMBL/GenBank/DDBJ whole genome shotgun (WGS) entry which is preliminary data.</text>
</comment>
<feature type="transmembrane region" description="Helical" evidence="1">
    <location>
        <begin position="46"/>
        <end position="67"/>
    </location>
</feature>
<keyword evidence="1" id="KW-0812">Transmembrane</keyword>
<keyword evidence="1" id="KW-1133">Transmembrane helix</keyword>